<dbReference type="NCBIfam" id="TIGR01657">
    <property type="entry name" value="P-ATPase-V"/>
    <property type="match status" value="1"/>
</dbReference>
<organism evidence="17 18">
    <name type="scientific">Ramazzottius varieornatus</name>
    <name type="common">Water bear</name>
    <name type="synonym">Tardigrade</name>
    <dbReference type="NCBI Taxonomy" id="947166"/>
    <lineage>
        <taxon>Eukaryota</taxon>
        <taxon>Metazoa</taxon>
        <taxon>Ecdysozoa</taxon>
        <taxon>Tardigrada</taxon>
        <taxon>Eutardigrada</taxon>
        <taxon>Parachela</taxon>
        <taxon>Hypsibioidea</taxon>
        <taxon>Ramazzottiidae</taxon>
        <taxon>Ramazzottius</taxon>
    </lineage>
</organism>
<feature type="domain" description="P5A-ATPase transmembrane helical hairpin" evidence="16">
    <location>
        <begin position="32"/>
        <end position="98"/>
    </location>
</feature>
<evidence type="ECO:0000259" key="15">
    <source>
        <dbReference type="Pfam" id="PF00122"/>
    </source>
</evidence>
<dbReference type="AlphaFoldDB" id="A0A1D1W2R4"/>
<dbReference type="STRING" id="947166.A0A1D1W2R4"/>
<keyword evidence="10" id="KW-1278">Translocase</keyword>
<dbReference type="PROSITE" id="PS00154">
    <property type="entry name" value="ATPASE_E1_E2"/>
    <property type="match status" value="1"/>
</dbReference>
<dbReference type="Pfam" id="PF00122">
    <property type="entry name" value="E1-E2_ATPase"/>
    <property type="match status" value="1"/>
</dbReference>
<dbReference type="SUPFAM" id="SSF81653">
    <property type="entry name" value="Calcium ATPase, transduction domain A"/>
    <property type="match status" value="1"/>
</dbReference>
<feature type="compositionally biased region" description="Low complexity" evidence="13">
    <location>
        <begin position="922"/>
        <end position="935"/>
    </location>
</feature>
<feature type="transmembrane region" description="Helical" evidence="14">
    <location>
        <begin position="1057"/>
        <end position="1078"/>
    </location>
</feature>
<evidence type="ECO:0000256" key="7">
    <source>
        <dbReference type="ARBA" id="ARBA00022824"/>
    </source>
</evidence>
<dbReference type="GO" id="GO:0015662">
    <property type="term" value="F:P-type ion transporter activity"/>
    <property type="evidence" value="ECO:0007669"/>
    <property type="project" value="TreeGrafter"/>
</dbReference>
<keyword evidence="4 14" id="KW-0812">Transmembrane</keyword>
<dbReference type="PRINTS" id="PR00119">
    <property type="entry name" value="CATATPASE"/>
</dbReference>
<keyword evidence="9" id="KW-0460">Magnesium</keyword>
<feature type="transmembrane region" description="Helical" evidence="14">
    <location>
        <begin position="1137"/>
        <end position="1154"/>
    </location>
</feature>
<dbReference type="Gene3D" id="2.70.150.10">
    <property type="entry name" value="Calcium-transporting ATPase, cytoplasmic transduction domain A"/>
    <property type="match status" value="1"/>
</dbReference>
<dbReference type="InterPro" id="IPR023299">
    <property type="entry name" value="ATPase_P-typ_cyto_dom_N"/>
</dbReference>
<feature type="transmembrane region" description="Helical" evidence="14">
    <location>
        <begin position="1174"/>
        <end position="1201"/>
    </location>
</feature>
<keyword evidence="11 14" id="KW-1133">Transmembrane helix</keyword>
<keyword evidence="6" id="KW-0547">Nucleotide-binding</keyword>
<keyword evidence="12 14" id="KW-0472">Membrane</keyword>
<evidence type="ECO:0000256" key="4">
    <source>
        <dbReference type="ARBA" id="ARBA00022692"/>
    </source>
</evidence>
<dbReference type="Gene3D" id="3.40.50.1000">
    <property type="entry name" value="HAD superfamily/HAD-like"/>
    <property type="match status" value="1"/>
</dbReference>
<dbReference type="SFLD" id="SFLDS00003">
    <property type="entry name" value="Haloacid_Dehalogenase"/>
    <property type="match status" value="1"/>
</dbReference>
<sequence>MEDGRENGDVATQPAENEKDSLVRQVIPYVEKPLWLHGYMTFFLPIYGFWAYTSLMTDLLAVEMAMILLAGIGVLQILVVLSCIWSVAIRCALTCTQVDNPKMATVVQVIPLPNNGSAELVRLNRFHADPSAEHPSEAVIVWFLFQKVKFVYNEINGDFKRPPFPVNLPFHTYKASKGHADETAKIYERTFGRNRLEMYAPNFRELFTERATAPFFVFQVFCVGLWCLDEYWYYSVFTLFMLVAFEATLVQQQLRNLSEIRKMGYKPYNLQVYRNRRWRQISTEELVPGDVISIIRRPEEDRPVPADMVLLRGTCIVDESLLTGESVPQMKESIESMEDYRRLNMNEHGRLHVLFGGTRVVQHSAPDKSTDKDLASLRPPDNGCLCYVLTTGFNTSQGSLLRTIMFGVKRVTANNLETFGFILFLLVFAISAAAYLWIEGSKDEKRNKYKLFLECSLILTSVVPPELPIELSLAVNSSLLALVKLGTFCTEPFRIPFAGKIDMCCFDKTGTLTSDVPLVQGIAGIAADQDSQDGSPPKSHPYDLISVDVVPAETTQVLAACHSLALLDDTTIGDPLEKVTLEAIKWNVTKADAVVPLRGKQSAIKIHQRFHFSSALKRMSVVAGTSQSGRSDAEYFGAVKGAPETLRSMFARRPDKYDDICLHHTRSGARVLALGRKSMGNMSSSALRSLRRDDVECDLDFVGFLIISTPLRPESQAVVQELLQASHHITMITGDNALTACHVASELAFCQEKSSLIFEPAQNGWESVHGRQLLPFETVLEKGRATDDLCLTGPGLDFIQANYDRSLVRSVLPKVKVFARFTPTQKEWLINELKHLGFVTLMVGDGTNDVGALKHAHVGVALLQKSVVSVEKLKASMADSSGGGTLVPLQMPLDPVQQKEKDLRKKKAIATLPTPPPPGPGRRPAAQRSSAQDRQAKLQQMVQEMQDEQEVTVVKLGDASVAAPFSSKIGSVRSVCDIIKQGRCTLVTTLQMFKILALNALILAYSQSVLYLKGVKFSDTQATLQGLFLAACFLFISRSKPLTVLSSQRPLANIFNVYTLVTVVCQFAIHFGCLVYLVTTTLSKYYSLPAELDLEAEFAPNLLNTVVYLMSMTLQVSTFLVNYRGRPFMVSLLENRPLVYSIVISLTGLFALASNTMPSEIRDQFQIVAIPDEFVPGVVGALALDIFAAWFVDRILMLLCGEGKLKQRSFRKG</sequence>
<dbReference type="GO" id="GO:0005524">
    <property type="term" value="F:ATP binding"/>
    <property type="evidence" value="ECO:0007669"/>
    <property type="project" value="UniProtKB-KW"/>
</dbReference>
<dbReference type="InterPro" id="IPR057255">
    <property type="entry name" value="2TM_P5A-ATPase"/>
</dbReference>
<comment type="caution">
    <text evidence="17">The sequence shown here is derived from an EMBL/GenBank/DDBJ whole genome shotgun (WGS) entry which is preliminary data.</text>
</comment>
<dbReference type="EMBL" id="BDGG01000015">
    <property type="protein sequence ID" value="GAV07711.1"/>
    <property type="molecule type" value="Genomic_DNA"/>
</dbReference>
<dbReference type="GO" id="GO:0006874">
    <property type="term" value="P:intracellular calcium ion homeostasis"/>
    <property type="evidence" value="ECO:0007669"/>
    <property type="project" value="TreeGrafter"/>
</dbReference>
<feature type="transmembrane region" description="Helical" evidence="14">
    <location>
        <begin position="419"/>
        <end position="438"/>
    </location>
</feature>
<evidence type="ECO:0000256" key="12">
    <source>
        <dbReference type="ARBA" id="ARBA00023136"/>
    </source>
</evidence>
<dbReference type="SFLD" id="SFLDG00002">
    <property type="entry name" value="C1.7:_P-type_atpase_like"/>
    <property type="match status" value="1"/>
</dbReference>
<evidence type="ECO:0000256" key="1">
    <source>
        <dbReference type="ARBA" id="ARBA00004477"/>
    </source>
</evidence>
<dbReference type="Proteomes" id="UP000186922">
    <property type="component" value="Unassembled WGS sequence"/>
</dbReference>
<feature type="transmembrane region" description="Helical" evidence="14">
    <location>
        <begin position="1020"/>
        <end position="1036"/>
    </location>
</feature>
<feature type="transmembrane region" description="Helical" evidence="14">
    <location>
        <begin position="34"/>
        <end position="53"/>
    </location>
</feature>
<name>A0A1D1W2R4_RAMVA</name>
<dbReference type="PANTHER" id="PTHR45630:SF7">
    <property type="entry name" value="ENDOPLASMIC RETICULUM TRANSMEMBRANE HELIX TRANSLOCASE"/>
    <property type="match status" value="1"/>
</dbReference>
<evidence type="ECO:0000313" key="18">
    <source>
        <dbReference type="Proteomes" id="UP000186922"/>
    </source>
</evidence>
<feature type="region of interest" description="Disordered" evidence="13">
    <location>
        <begin position="897"/>
        <end position="935"/>
    </location>
</feature>
<accession>A0A1D1W2R4</accession>
<evidence type="ECO:0000256" key="13">
    <source>
        <dbReference type="SAM" id="MobiDB-lite"/>
    </source>
</evidence>
<dbReference type="InterPro" id="IPR047820">
    <property type="entry name" value="P5A-type_ATPase"/>
</dbReference>
<keyword evidence="8" id="KW-0067">ATP-binding</keyword>
<dbReference type="PANTHER" id="PTHR45630">
    <property type="entry name" value="CATION-TRANSPORTING ATPASE-RELATED"/>
    <property type="match status" value="1"/>
</dbReference>
<evidence type="ECO:0000256" key="14">
    <source>
        <dbReference type="SAM" id="Phobius"/>
    </source>
</evidence>
<dbReference type="OrthoDB" id="48943at2759"/>
<keyword evidence="5" id="KW-0479">Metal-binding</keyword>
<protein>
    <recommendedName>
        <fullName evidence="19">Cation-transporting ATPase</fullName>
    </recommendedName>
</protein>
<dbReference type="InterPro" id="IPR008250">
    <property type="entry name" value="ATPase_P-typ_transduc_dom_A_sf"/>
</dbReference>
<keyword evidence="3" id="KW-0813">Transport</keyword>
<comment type="similarity">
    <text evidence="2">Belongs to the cation transport ATPase (P-type) (TC 3.A.3) family. Type V subfamily.</text>
</comment>
<dbReference type="FunFam" id="3.40.50.1000:FF:000056">
    <property type="entry name" value="Cation-transporting ATPase"/>
    <property type="match status" value="1"/>
</dbReference>
<dbReference type="GO" id="GO:0019829">
    <property type="term" value="F:ATPase-coupled monoatomic cation transmembrane transporter activity"/>
    <property type="evidence" value="ECO:0007669"/>
    <property type="project" value="TreeGrafter"/>
</dbReference>
<evidence type="ECO:0000256" key="6">
    <source>
        <dbReference type="ARBA" id="ARBA00022741"/>
    </source>
</evidence>
<feature type="transmembrane region" description="Helical" evidence="14">
    <location>
        <begin position="65"/>
        <end position="88"/>
    </location>
</feature>
<keyword evidence="7" id="KW-0256">Endoplasmic reticulum</keyword>
<dbReference type="SFLD" id="SFLDF00027">
    <property type="entry name" value="p-type_atpase"/>
    <property type="match status" value="1"/>
</dbReference>
<evidence type="ECO:0000256" key="8">
    <source>
        <dbReference type="ARBA" id="ARBA00022840"/>
    </source>
</evidence>
<dbReference type="SUPFAM" id="SSF81665">
    <property type="entry name" value="Calcium ATPase, transmembrane domain M"/>
    <property type="match status" value="1"/>
</dbReference>
<dbReference type="InterPro" id="IPR018303">
    <property type="entry name" value="ATPase_P-typ_P_site"/>
</dbReference>
<dbReference type="SUPFAM" id="SSF56784">
    <property type="entry name" value="HAD-like"/>
    <property type="match status" value="1"/>
</dbReference>
<dbReference type="InterPro" id="IPR023214">
    <property type="entry name" value="HAD_sf"/>
</dbReference>
<dbReference type="GO" id="GO:0005789">
    <property type="term" value="C:endoplasmic reticulum membrane"/>
    <property type="evidence" value="ECO:0007669"/>
    <property type="project" value="UniProtKB-SubCell"/>
</dbReference>
<evidence type="ECO:0000256" key="11">
    <source>
        <dbReference type="ARBA" id="ARBA00022989"/>
    </source>
</evidence>
<dbReference type="InterPro" id="IPR036412">
    <property type="entry name" value="HAD-like_sf"/>
</dbReference>
<evidence type="ECO:0000313" key="17">
    <source>
        <dbReference type="EMBL" id="GAV07711.1"/>
    </source>
</evidence>
<dbReference type="InterPro" id="IPR023298">
    <property type="entry name" value="ATPase_P-typ_TM_dom_sf"/>
</dbReference>
<dbReference type="InterPro" id="IPR044492">
    <property type="entry name" value="P_typ_ATPase_HD_dom"/>
</dbReference>
<gene>
    <name evidence="17" type="primary">RvY_17520</name>
    <name evidence="17" type="synonym">RvY_17520.1</name>
    <name evidence="17" type="ORF">RvY_17520-1</name>
</gene>
<proteinExistence type="inferred from homology"/>
<dbReference type="CDD" id="cd07543">
    <property type="entry name" value="P-type_ATPase_cation"/>
    <property type="match status" value="1"/>
</dbReference>
<evidence type="ECO:0000256" key="9">
    <source>
        <dbReference type="ARBA" id="ARBA00022842"/>
    </source>
</evidence>
<evidence type="ECO:0000256" key="3">
    <source>
        <dbReference type="ARBA" id="ARBA00022448"/>
    </source>
</evidence>
<reference evidence="17 18" key="1">
    <citation type="journal article" date="2016" name="Nat. Commun.">
        <title>Extremotolerant tardigrade genome and improved radiotolerance of human cultured cells by tardigrade-unique protein.</title>
        <authorList>
            <person name="Hashimoto T."/>
            <person name="Horikawa D.D."/>
            <person name="Saito Y."/>
            <person name="Kuwahara H."/>
            <person name="Kozuka-Hata H."/>
            <person name="Shin-I T."/>
            <person name="Minakuchi Y."/>
            <person name="Ohishi K."/>
            <person name="Motoyama A."/>
            <person name="Aizu T."/>
            <person name="Enomoto A."/>
            <person name="Kondo K."/>
            <person name="Tanaka S."/>
            <person name="Hara Y."/>
            <person name="Koshikawa S."/>
            <person name="Sagara H."/>
            <person name="Miura T."/>
            <person name="Yokobori S."/>
            <person name="Miyagawa K."/>
            <person name="Suzuki Y."/>
            <person name="Kubo T."/>
            <person name="Oyama M."/>
            <person name="Kohara Y."/>
            <person name="Fujiyama A."/>
            <person name="Arakawa K."/>
            <person name="Katayama T."/>
            <person name="Toyoda A."/>
            <person name="Kunieda T."/>
        </authorList>
    </citation>
    <scope>NUCLEOTIDE SEQUENCE [LARGE SCALE GENOMIC DNA]</scope>
    <source>
        <strain evidence="17 18">YOKOZUNA-1</strain>
    </source>
</reference>
<dbReference type="Pfam" id="PF23143">
    <property type="entry name" value="2TM_P5A-ATPase"/>
    <property type="match status" value="1"/>
</dbReference>
<dbReference type="InterPro" id="IPR059000">
    <property type="entry name" value="ATPase_P-type_domA"/>
</dbReference>
<feature type="domain" description="P-type ATPase A" evidence="15">
    <location>
        <begin position="270"/>
        <end position="364"/>
    </location>
</feature>
<dbReference type="Gene3D" id="3.40.1110.10">
    <property type="entry name" value="Calcium-transporting ATPase, cytoplasmic domain N"/>
    <property type="match status" value="1"/>
</dbReference>
<dbReference type="SUPFAM" id="SSF81660">
    <property type="entry name" value="Metal cation-transporting ATPase, ATP-binding domain N"/>
    <property type="match status" value="1"/>
</dbReference>
<evidence type="ECO:0000256" key="10">
    <source>
        <dbReference type="ARBA" id="ARBA00022967"/>
    </source>
</evidence>
<feature type="transmembrane region" description="Helical" evidence="14">
    <location>
        <begin position="1098"/>
        <end position="1125"/>
    </location>
</feature>
<evidence type="ECO:0008006" key="19">
    <source>
        <dbReference type="Google" id="ProtNLM"/>
    </source>
</evidence>
<comment type="subcellular location">
    <subcellularLocation>
        <location evidence="1">Endoplasmic reticulum membrane</location>
        <topology evidence="1">Multi-pass membrane protein</topology>
    </subcellularLocation>
</comment>
<evidence type="ECO:0000256" key="5">
    <source>
        <dbReference type="ARBA" id="ARBA00022723"/>
    </source>
</evidence>
<dbReference type="GO" id="GO:0046872">
    <property type="term" value="F:metal ion binding"/>
    <property type="evidence" value="ECO:0007669"/>
    <property type="project" value="UniProtKB-KW"/>
</dbReference>
<evidence type="ECO:0000259" key="16">
    <source>
        <dbReference type="Pfam" id="PF23143"/>
    </source>
</evidence>
<dbReference type="InterPro" id="IPR006544">
    <property type="entry name" value="P-type_TPase_V"/>
</dbReference>
<keyword evidence="18" id="KW-1185">Reference proteome</keyword>
<evidence type="ECO:0000256" key="2">
    <source>
        <dbReference type="ARBA" id="ARBA00006000"/>
    </source>
</evidence>